<accession>A0A6J5RFW2</accession>
<sequence>MSQTILITAKHLEEIVRGYLLQRKAPEDDSVARDDLSSYGSNLSLTFDPVLVDETVTADLSS</sequence>
<evidence type="ECO:0000313" key="1">
    <source>
        <dbReference type="EMBL" id="CAB4192481.1"/>
    </source>
</evidence>
<organism evidence="1">
    <name type="scientific">uncultured Caudovirales phage</name>
    <dbReference type="NCBI Taxonomy" id="2100421"/>
    <lineage>
        <taxon>Viruses</taxon>
        <taxon>Duplodnaviria</taxon>
        <taxon>Heunggongvirae</taxon>
        <taxon>Uroviricota</taxon>
        <taxon>Caudoviricetes</taxon>
        <taxon>Peduoviridae</taxon>
        <taxon>Maltschvirus</taxon>
        <taxon>Maltschvirus maltsch</taxon>
    </lineage>
</organism>
<reference evidence="1" key="1">
    <citation type="submission" date="2020-05" db="EMBL/GenBank/DDBJ databases">
        <authorList>
            <person name="Chiriac C."/>
            <person name="Salcher M."/>
            <person name="Ghai R."/>
            <person name="Kavagutti S V."/>
        </authorList>
    </citation>
    <scope>NUCLEOTIDE SEQUENCE</scope>
</reference>
<protein>
    <submittedName>
        <fullName evidence="1">Uncharacterized protein</fullName>
    </submittedName>
</protein>
<proteinExistence type="predicted"/>
<name>A0A6J5RFW2_9CAUD</name>
<dbReference type="EMBL" id="LR797181">
    <property type="protein sequence ID" value="CAB4192481.1"/>
    <property type="molecule type" value="Genomic_DNA"/>
</dbReference>
<gene>
    <name evidence="1" type="ORF">UFOVP1244_31</name>
</gene>